<proteinExistence type="predicted"/>
<evidence type="ECO:0000313" key="5">
    <source>
        <dbReference type="Proteomes" id="UP000521199"/>
    </source>
</evidence>
<organism evidence="4 5">
    <name type="scientific">Chiayiivirga flava</name>
    <dbReference type="NCBI Taxonomy" id="659595"/>
    <lineage>
        <taxon>Bacteria</taxon>
        <taxon>Pseudomonadati</taxon>
        <taxon>Pseudomonadota</taxon>
        <taxon>Gammaproteobacteria</taxon>
        <taxon>Lysobacterales</taxon>
        <taxon>Lysobacteraceae</taxon>
        <taxon>Chiayiivirga</taxon>
    </lineage>
</organism>
<gene>
    <name evidence="4" type="ORF">HNQ52_001218</name>
</gene>
<feature type="transmembrane region" description="Helical" evidence="1">
    <location>
        <begin position="384"/>
        <end position="405"/>
    </location>
</feature>
<dbReference type="InterPro" id="IPR025840">
    <property type="entry name" value="7TM_transglut"/>
</dbReference>
<accession>A0A7W8D4C8</accession>
<dbReference type="EMBL" id="JACHHP010000002">
    <property type="protein sequence ID" value="MBB5207689.1"/>
    <property type="molecule type" value="Genomic_DNA"/>
</dbReference>
<feature type="transmembrane region" description="Helical" evidence="1">
    <location>
        <begin position="357"/>
        <end position="377"/>
    </location>
</feature>
<reference evidence="4 5" key="1">
    <citation type="submission" date="2020-08" db="EMBL/GenBank/DDBJ databases">
        <title>Genomic Encyclopedia of Type Strains, Phase IV (KMG-IV): sequencing the most valuable type-strain genomes for metagenomic binning, comparative biology and taxonomic classification.</title>
        <authorList>
            <person name="Goeker M."/>
        </authorList>
    </citation>
    <scope>NUCLEOTIDE SEQUENCE [LARGE SCALE GENOMIC DNA]</scope>
    <source>
        <strain evidence="4 5">DSM 24163</strain>
    </source>
</reference>
<comment type="caution">
    <text evidence="4">The sequence shown here is derived from an EMBL/GenBank/DDBJ whole genome shotgun (WGS) entry which is preliminary data.</text>
</comment>
<evidence type="ECO:0000256" key="1">
    <source>
        <dbReference type="SAM" id="Phobius"/>
    </source>
</evidence>
<keyword evidence="1" id="KW-0812">Transmembrane</keyword>
<evidence type="ECO:0000313" key="4">
    <source>
        <dbReference type="EMBL" id="MBB5207689.1"/>
    </source>
</evidence>
<dbReference type="InterPro" id="IPR025838">
    <property type="entry name" value="Transglut_i_TM"/>
</dbReference>
<evidence type="ECO:0000259" key="2">
    <source>
        <dbReference type="Pfam" id="PF14400"/>
    </source>
</evidence>
<evidence type="ECO:0008006" key="6">
    <source>
        <dbReference type="Google" id="ProtNLM"/>
    </source>
</evidence>
<keyword evidence="1" id="KW-1133">Transmembrane helix</keyword>
<dbReference type="Pfam" id="PF14400">
    <property type="entry name" value="Transglut_i_TM"/>
    <property type="match status" value="1"/>
</dbReference>
<feature type="transmembrane region" description="Helical" evidence="1">
    <location>
        <begin position="411"/>
        <end position="432"/>
    </location>
</feature>
<protein>
    <recommendedName>
        <fullName evidence="6">Inactive transglutaminase fused to 7 transmembrane helices</fullName>
    </recommendedName>
</protein>
<dbReference type="RefSeq" id="WP_183960227.1">
    <property type="nucleotide sequence ID" value="NZ_JACHHP010000002.1"/>
</dbReference>
<dbReference type="Pfam" id="PF14402">
    <property type="entry name" value="7TM_transglut"/>
    <property type="match status" value="1"/>
</dbReference>
<feature type="transmembrane region" description="Helical" evidence="1">
    <location>
        <begin position="444"/>
        <end position="464"/>
    </location>
</feature>
<keyword evidence="1" id="KW-0472">Membrane</keyword>
<evidence type="ECO:0000259" key="3">
    <source>
        <dbReference type="Pfam" id="PF14402"/>
    </source>
</evidence>
<feature type="domain" description="7 transmembrane helices usually fused to an inactive transglutaminase" evidence="3">
    <location>
        <begin position="260"/>
        <end position="505"/>
    </location>
</feature>
<dbReference type="AlphaFoldDB" id="A0A7W8D4C8"/>
<feature type="domain" description="Inactive transglutaminase fused to 7 transmembrane helices" evidence="2">
    <location>
        <begin position="23"/>
        <end position="183"/>
    </location>
</feature>
<sequence>MKKAHLYLLAALIALAGASAIVYKWQVLNFPLRPSTEAEVWTVQARVEYQPRKPANKVTLQLPSDPPGFTVLDERFVAKNYSMLEETHRGAREVQWTIRRATGKQALYYRATVVRSDPADTPADTATPRIGDPPVLVEPYDTAARTLLDQVREGSVDNGTYAQELVRRFNDPNPTQEVALLSEDLPNEEARARFFVQLLALRNIPAKVVHGFELGDTQSDAPMQPWLQVYNGVRWITINLRTAADGWPDDLFLWSPSREALVQVDDNPGALVRYSVSRNLVDAMATAERRLEVQNANLVNYSLLSLPLQAQGVYRVLFMVPIGAFIMLLLRNLVGIKSFGTFMPVLIALAFRETELLAGVALFVIVVSLGLLVRFYLERLRLLLVPRLTAVLILVVLLMAFVSVISNRLGIEVGLSVALFPMVIMAMTIERISVAWEERGPGLAIREAIGSLIVASIAYLAMSWDWLEHFVFVFPESLLILFAITLVIGRYSGYRLSELFRFRALVREVDKDAAERAAAAAAAGATAAAVATPGGTGDIDAATLDDAAKPGPDKA</sequence>
<feature type="transmembrane region" description="Helical" evidence="1">
    <location>
        <begin position="312"/>
        <end position="329"/>
    </location>
</feature>
<name>A0A7W8D4C8_9GAMM</name>
<feature type="transmembrane region" description="Helical" evidence="1">
    <location>
        <begin position="470"/>
        <end position="493"/>
    </location>
</feature>
<dbReference type="Proteomes" id="UP000521199">
    <property type="component" value="Unassembled WGS sequence"/>
</dbReference>
<keyword evidence="5" id="KW-1185">Reference proteome</keyword>